<dbReference type="Pfam" id="PF01841">
    <property type="entry name" value="Transglut_core"/>
    <property type="match status" value="1"/>
</dbReference>
<dbReference type="InterPro" id="IPR002931">
    <property type="entry name" value="Transglutaminase-like"/>
</dbReference>
<reference evidence="4 5" key="1">
    <citation type="journal article" date="2015" name="Nature">
        <title>rRNA introns, odd ribosomes, and small enigmatic genomes across a large radiation of phyla.</title>
        <authorList>
            <person name="Brown C.T."/>
            <person name="Hug L.A."/>
            <person name="Thomas B.C."/>
            <person name="Sharon I."/>
            <person name="Castelle C.J."/>
            <person name="Singh A."/>
            <person name="Wilkins M.J."/>
            <person name="Williams K.H."/>
            <person name="Banfield J.F."/>
        </authorList>
    </citation>
    <scope>NUCLEOTIDE SEQUENCE [LARGE SCALE GENOMIC DNA]</scope>
</reference>
<sequence>MRKILSVFIALLVIFFFILPAPALAENEFSTSYDVTYDINKEGLAQVTQKISLKNLTDRYYASNFTLTIGSTTVVEASAYNESGAMETYVENKGNKTVMTVKFNQQIAGLDKTQTFTLKFKSKDFAQPTGKIWEVNLPKIPEASNIDKYNLALLVPLSFGDPTSISPLPKSQSTPLDKLQFSFTKEQLEQSGVSISFGTSQVFDFNIKYKLANTSLFPVTASLSLPPDTQYQDVVINQLHPQPLNVTIDEDGNYLAWYRIPGNSKKTVLATGTAQLYIKPKSKQPLILTAQQIQELTKTDQYWEKDNPAIAATLSEIFKKETPKTTRDKIKLIYRFVVDTLKYDTQRINDPNFDRLGAVTALNNPTSTVCMEFTDLFIALSRAAGVPARELDGYAYSQNKNLRPLSLSRDLLHAWPEYYDEKSGWVMVDPTWENTSGGVDYFNKFDLNHFVLAKKGFSSTGPFVSDDVGVSISEGQFVTNPKVEVAVDLPEAIWAGFSASVPIRVLNQGNLAQSPQSLIINSQGIENLGPSSVELGVIPPFGSTTYKINLKTPFVWQSFDSLVEVKVAGQTISKKVTVKPFFLFYPFPYVFGGLITVIAGIYFMTLVIHLRQKSVKLSAPGK</sequence>
<dbReference type="SUPFAM" id="SSF54001">
    <property type="entry name" value="Cysteine proteinases"/>
    <property type="match status" value="1"/>
</dbReference>
<dbReference type="SMART" id="SM00460">
    <property type="entry name" value="TGc"/>
    <property type="match status" value="1"/>
</dbReference>
<organism evidence="4 5">
    <name type="scientific">Candidatus Daviesbacteria bacterium GW2011_GWA2_40_9</name>
    <dbReference type="NCBI Taxonomy" id="1618424"/>
    <lineage>
        <taxon>Bacteria</taxon>
        <taxon>Candidatus Daviesiibacteriota</taxon>
    </lineage>
</organism>
<dbReference type="AlphaFoldDB" id="A0A0G0U1C3"/>
<feature type="transmembrane region" description="Helical" evidence="1">
    <location>
        <begin position="582"/>
        <end position="608"/>
    </location>
</feature>
<evidence type="ECO:0000259" key="3">
    <source>
        <dbReference type="SMART" id="SM00460"/>
    </source>
</evidence>
<gene>
    <name evidence="4" type="ORF">UU29_C0008G0023</name>
</gene>
<dbReference type="Gene3D" id="3.10.620.30">
    <property type="match status" value="1"/>
</dbReference>
<keyword evidence="2" id="KW-0732">Signal</keyword>
<dbReference type="Proteomes" id="UP000034601">
    <property type="component" value="Unassembled WGS sequence"/>
</dbReference>
<proteinExistence type="predicted"/>
<feature type="signal peptide" evidence="2">
    <location>
        <begin position="1"/>
        <end position="25"/>
    </location>
</feature>
<evidence type="ECO:0000313" key="5">
    <source>
        <dbReference type="Proteomes" id="UP000034601"/>
    </source>
</evidence>
<protein>
    <submittedName>
        <fullName evidence="4">Transglutaminase domain protein</fullName>
    </submittedName>
</protein>
<dbReference type="EMBL" id="LCAB01000008">
    <property type="protein sequence ID" value="KKR82914.1"/>
    <property type="molecule type" value="Genomic_DNA"/>
</dbReference>
<keyword evidence="1" id="KW-0472">Membrane</keyword>
<evidence type="ECO:0000256" key="2">
    <source>
        <dbReference type="SAM" id="SignalP"/>
    </source>
</evidence>
<keyword evidence="1" id="KW-0812">Transmembrane</keyword>
<dbReference type="InterPro" id="IPR038765">
    <property type="entry name" value="Papain-like_cys_pep_sf"/>
</dbReference>
<evidence type="ECO:0000256" key="1">
    <source>
        <dbReference type="SAM" id="Phobius"/>
    </source>
</evidence>
<evidence type="ECO:0000313" key="4">
    <source>
        <dbReference type="EMBL" id="KKR82914.1"/>
    </source>
</evidence>
<feature type="domain" description="Transglutaminase-like" evidence="3">
    <location>
        <begin position="362"/>
        <end position="432"/>
    </location>
</feature>
<name>A0A0G0U1C3_9BACT</name>
<keyword evidence="1" id="KW-1133">Transmembrane helix</keyword>
<comment type="caution">
    <text evidence="4">The sequence shown here is derived from an EMBL/GenBank/DDBJ whole genome shotgun (WGS) entry which is preliminary data.</text>
</comment>
<dbReference type="PANTHER" id="PTHR33490">
    <property type="entry name" value="BLR5614 PROTEIN-RELATED"/>
    <property type="match status" value="1"/>
</dbReference>
<accession>A0A0G0U1C3</accession>
<feature type="chain" id="PRO_5002534635" evidence="2">
    <location>
        <begin position="26"/>
        <end position="622"/>
    </location>
</feature>